<reference evidence="3 4" key="1">
    <citation type="journal article" date="2017" name="Appl. Environ. Microbiol.">
        <title>Parallel evolution of two clades of a major Atlantic endemic Vibrio parahaemolyticus pathogen lineage by independent acquisition of related pathogenicity islands.</title>
        <authorList>
            <person name="Xu F."/>
            <person name="Gonzalez-Escalona N."/>
            <person name="Drees K.P."/>
            <person name="Sebra R.P."/>
            <person name="Cooper V.S."/>
            <person name="Jones S.H."/>
            <person name="Whistler C.A."/>
        </authorList>
    </citation>
    <scope>NUCLEOTIDE SEQUENCE [LARGE SCALE GENOMIC DNA]</scope>
    <source>
        <strain evidence="3 4">MAVP-3</strain>
    </source>
</reference>
<evidence type="ECO:0000313" key="3">
    <source>
        <dbReference type="EMBL" id="OXE23099.1"/>
    </source>
</evidence>
<evidence type="ECO:0000256" key="2">
    <source>
        <dbReference type="ARBA" id="ARBA00022723"/>
    </source>
</evidence>
<dbReference type="EMBL" id="NIXT01005233">
    <property type="protein sequence ID" value="OXE23099.1"/>
    <property type="molecule type" value="Genomic_DNA"/>
</dbReference>
<feature type="non-terminal residue" evidence="3">
    <location>
        <position position="80"/>
    </location>
</feature>
<dbReference type="AlphaFoldDB" id="A0A227IJM1"/>
<comment type="caution">
    <text evidence="3">The sequence shown here is derived from an EMBL/GenBank/DDBJ whole genome shotgun (WGS) entry which is preliminary data.</text>
</comment>
<accession>A0A227IJM1</accession>
<dbReference type="GO" id="GO:0046872">
    <property type="term" value="F:metal ion binding"/>
    <property type="evidence" value="ECO:0007669"/>
    <property type="project" value="UniProtKB-KW"/>
</dbReference>
<organism evidence="3 4">
    <name type="scientific">Vibrio parahaemolyticus</name>
    <dbReference type="NCBI Taxonomy" id="670"/>
    <lineage>
        <taxon>Bacteria</taxon>
        <taxon>Pseudomonadati</taxon>
        <taxon>Pseudomonadota</taxon>
        <taxon>Gammaproteobacteria</taxon>
        <taxon>Vibrionales</taxon>
        <taxon>Vibrionaceae</taxon>
        <taxon>Vibrio</taxon>
    </lineage>
</organism>
<dbReference type="SUPFAM" id="SSF51604">
    <property type="entry name" value="Enolase C-terminal domain-like"/>
    <property type="match status" value="1"/>
</dbReference>
<name>A0A227IJM1_VIBPH</name>
<dbReference type="InterPro" id="IPR036849">
    <property type="entry name" value="Enolase-like_C_sf"/>
</dbReference>
<dbReference type="PANTHER" id="PTHR48080">
    <property type="entry name" value="D-GALACTONATE DEHYDRATASE-RELATED"/>
    <property type="match status" value="1"/>
</dbReference>
<dbReference type="Gene3D" id="3.20.20.120">
    <property type="entry name" value="Enolase-like C-terminal domain"/>
    <property type="match status" value="1"/>
</dbReference>
<keyword evidence="2" id="KW-0479">Metal-binding</keyword>
<proteinExistence type="inferred from homology"/>
<sequence length="80" mass="8374">ESCHTREQLPQLVGKYEMVNIKLDKTGGLSEALLLADDAKELGFSLMSGCMLGTSLAMRAALPIAAQASVVDLDGPVLLG</sequence>
<dbReference type="InterPro" id="IPR034593">
    <property type="entry name" value="DgoD-like"/>
</dbReference>
<feature type="non-terminal residue" evidence="3">
    <location>
        <position position="1"/>
    </location>
</feature>
<comment type="similarity">
    <text evidence="1">Belongs to the mandelate racemase/muconate lactonizing enzyme family.</text>
</comment>
<protein>
    <submittedName>
        <fullName evidence="3">Dipeptide epimerase</fullName>
    </submittedName>
</protein>
<dbReference type="PANTHER" id="PTHR48080:SF3">
    <property type="entry name" value="ENOLASE SUPERFAMILY MEMBER DDB_G0284701"/>
    <property type="match status" value="1"/>
</dbReference>
<evidence type="ECO:0000256" key="1">
    <source>
        <dbReference type="ARBA" id="ARBA00008031"/>
    </source>
</evidence>
<dbReference type="Proteomes" id="UP000214596">
    <property type="component" value="Unassembled WGS sequence"/>
</dbReference>
<evidence type="ECO:0000313" key="4">
    <source>
        <dbReference type="Proteomes" id="UP000214596"/>
    </source>
</evidence>
<gene>
    <name evidence="3" type="ORF">CA163_37960</name>
</gene>